<dbReference type="GO" id="GO:0016787">
    <property type="term" value="F:hydrolase activity"/>
    <property type="evidence" value="ECO:0007669"/>
    <property type="project" value="UniProtKB-KW"/>
</dbReference>
<evidence type="ECO:0000313" key="7">
    <source>
        <dbReference type="RefSeq" id="XP_016469737.1"/>
    </source>
</evidence>
<dbReference type="GO" id="GO:0000723">
    <property type="term" value="P:telomere maintenance"/>
    <property type="evidence" value="ECO:0007669"/>
    <property type="project" value="InterPro"/>
</dbReference>
<reference evidence="4 5" key="2">
    <citation type="submission" date="2025-04" db="UniProtKB">
        <authorList>
            <consortium name="RefSeq"/>
        </authorList>
    </citation>
    <scope>IDENTIFICATION</scope>
</reference>
<dbReference type="SUPFAM" id="SSF52540">
    <property type="entry name" value="P-loop containing nucleoside triphosphate hydrolases"/>
    <property type="match status" value="2"/>
</dbReference>
<dbReference type="OMA" id="SENMHAR"/>
<dbReference type="PANTHER" id="PTHR10492:SF100">
    <property type="entry name" value="ATP-DEPENDENT DNA HELICASE"/>
    <property type="match status" value="1"/>
</dbReference>
<evidence type="ECO:0000313" key="5">
    <source>
        <dbReference type="RefSeq" id="XP_016469735.1"/>
    </source>
</evidence>
<dbReference type="RefSeq" id="XP_016469737.1">
    <property type="nucleotide sequence ID" value="XM_016614251.1"/>
</dbReference>
<dbReference type="GO" id="GO:0043139">
    <property type="term" value="F:5'-3' DNA helicase activity"/>
    <property type="evidence" value="ECO:0007669"/>
    <property type="project" value="UniProtKB-EC"/>
</dbReference>
<dbReference type="GO" id="GO:0005524">
    <property type="term" value="F:ATP binding"/>
    <property type="evidence" value="ECO:0007669"/>
    <property type="project" value="UniProtKB-KW"/>
</dbReference>
<dbReference type="GO" id="GO:0006310">
    <property type="term" value="P:DNA recombination"/>
    <property type="evidence" value="ECO:0007669"/>
    <property type="project" value="UniProtKB-KW"/>
</dbReference>
<dbReference type="InterPro" id="IPR010285">
    <property type="entry name" value="DNA_helicase_pif1-like_DEAD"/>
</dbReference>
<protein>
    <recommendedName>
        <fullName evidence="1">ATP-dependent DNA helicase</fullName>
        <ecNumber evidence="1">5.6.2.3</ecNumber>
    </recommendedName>
</protein>
<keyword evidence="1" id="KW-0227">DNA damage</keyword>
<dbReference type="OrthoDB" id="1303239at2759"/>
<dbReference type="AlphaFoldDB" id="A0A1S3ZZ62"/>
<keyword evidence="1" id="KW-0347">Helicase</keyword>
<comment type="cofactor">
    <cofactor evidence="1">
        <name>Mg(2+)</name>
        <dbReference type="ChEBI" id="CHEBI:18420"/>
    </cofactor>
</comment>
<keyword evidence="1" id="KW-0234">DNA repair</keyword>
<keyword evidence="1" id="KW-0233">DNA recombination</keyword>
<dbReference type="PaxDb" id="4097-A0A1S3ZZ62"/>
<dbReference type="InterPro" id="IPR027417">
    <property type="entry name" value="P-loop_NTPase"/>
</dbReference>
<reference key="1">
    <citation type="journal article" date="2014" name="Nat. Commun.">
        <title>The tobacco genome sequence and its comparison with those of tomato and potato.</title>
        <authorList>
            <person name="Sierro N."/>
            <person name="Battey J.N."/>
            <person name="Ouadi S."/>
            <person name="Bakaher N."/>
            <person name="Bovet L."/>
            <person name="Willig A."/>
            <person name="Goepfert S."/>
            <person name="Peitsch M.C."/>
            <person name="Ivanov N.V."/>
        </authorList>
    </citation>
    <scope>NUCLEOTIDE SEQUENCE [LARGE SCALE GENOMIC DNA]</scope>
    <source>
        <strain>cv. TN90</strain>
    </source>
</reference>
<sequence>MSEAVNYQMSYSLRRLFATLLVYCNPANPKILWEMFEDSMSEDFKHFSEFQGKTIRHKVLSHINDILYSMGHDINEYKLIPENIRPSEISKDAKDVHFERNIIVSEKDLILPKRLNVQQLHAYNTIINRVFSGKQGAFFIDGPGGTCKTFLYCALLATVRSQEFIALATATSGVAASIRPGGRSAHSRFKMLIDIDDNFCCNISKQSSVARLISDAKLIVWDEASMAKKNMIEALDALLRDIMNVDTMFGGKVIVFGGDFRQTLPVVRNGKKEDFIHESLLYSKIWNKLEKLYLSENMHARTDPSFCEYLLQIGNGTETTNCGKKIAIPDSFIIPFTTEEESLDALFSVTYPDLHAFSPDSSMITSRVILTTKNDFVNELHNMLITKFPEISKTFVAVDETIEPNDQSQFEDFLNSLDPPGLLPYKLTLKENCPVILL</sequence>
<proteinExistence type="inferred from homology"/>
<name>A0A1S3ZZ62_TOBAC</name>
<evidence type="ECO:0000259" key="2">
    <source>
        <dbReference type="Pfam" id="PF05970"/>
    </source>
</evidence>
<keyword evidence="1" id="KW-0067">ATP-binding</keyword>
<gene>
    <name evidence="4 5 6 7" type="primary">LOC107792071</name>
</gene>
<dbReference type="RefSeq" id="XP_016469735.1">
    <property type="nucleotide sequence ID" value="XM_016614249.1"/>
</dbReference>
<dbReference type="KEGG" id="nta:107792071"/>
<comment type="similarity">
    <text evidence="1">Belongs to the helicase family.</text>
</comment>
<evidence type="ECO:0000313" key="4">
    <source>
        <dbReference type="RefSeq" id="XP_016469734.1"/>
    </source>
</evidence>
<comment type="catalytic activity">
    <reaction evidence="1">
        <text>ATP + H2O = ADP + phosphate + H(+)</text>
        <dbReference type="Rhea" id="RHEA:13065"/>
        <dbReference type="ChEBI" id="CHEBI:15377"/>
        <dbReference type="ChEBI" id="CHEBI:15378"/>
        <dbReference type="ChEBI" id="CHEBI:30616"/>
        <dbReference type="ChEBI" id="CHEBI:43474"/>
        <dbReference type="ChEBI" id="CHEBI:456216"/>
        <dbReference type="EC" id="5.6.2.3"/>
    </reaction>
</comment>
<keyword evidence="1" id="KW-0547">Nucleotide-binding</keyword>
<dbReference type="GeneID" id="107792071"/>
<accession>A0A1S3ZZ62</accession>
<dbReference type="Gene3D" id="3.40.50.300">
    <property type="entry name" value="P-loop containing nucleotide triphosphate hydrolases"/>
    <property type="match status" value="1"/>
</dbReference>
<keyword evidence="3" id="KW-1185">Reference proteome</keyword>
<dbReference type="RefSeq" id="XP_016469736.1">
    <property type="nucleotide sequence ID" value="XM_016614250.1"/>
</dbReference>
<dbReference type="GO" id="GO:0006281">
    <property type="term" value="P:DNA repair"/>
    <property type="evidence" value="ECO:0007669"/>
    <property type="project" value="UniProtKB-KW"/>
</dbReference>
<organism evidence="7">
    <name type="scientific">Nicotiana tabacum</name>
    <name type="common">Common tobacco</name>
    <dbReference type="NCBI Taxonomy" id="4097"/>
    <lineage>
        <taxon>Eukaryota</taxon>
        <taxon>Viridiplantae</taxon>
        <taxon>Streptophyta</taxon>
        <taxon>Embryophyta</taxon>
        <taxon>Tracheophyta</taxon>
        <taxon>Spermatophyta</taxon>
        <taxon>Magnoliopsida</taxon>
        <taxon>eudicotyledons</taxon>
        <taxon>Gunneridae</taxon>
        <taxon>Pentapetalae</taxon>
        <taxon>asterids</taxon>
        <taxon>lamiids</taxon>
        <taxon>Solanales</taxon>
        <taxon>Solanaceae</taxon>
        <taxon>Nicotianoideae</taxon>
        <taxon>Nicotianeae</taxon>
        <taxon>Nicotiana</taxon>
    </lineage>
</organism>
<dbReference type="STRING" id="4097.A0A1S3ZZ62"/>
<evidence type="ECO:0000256" key="1">
    <source>
        <dbReference type="RuleBase" id="RU363044"/>
    </source>
</evidence>
<feature type="domain" description="DNA helicase Pif1-like DEAD-box helicase" evidence="2">
    <location>
        <begin position="115"/>
        <end position="320"/>
    </location>
</feature>
<dbReference type="Proteomes" id="UP000790787">
    <property type="component" value="Chromosome 3"/>
</dbReference>
<dbReference type="Pfam" id="PF05970">
    <property type="entry name" value="PIF1"/>
    <property type="match status" value="1"/>
</dbReference>
<keyword evidence="1" id="KW-0378">Hydrolase</keyword>
<dbReference type="RefSeq" id="XP_016469734.1">
    <property type="nucleotide sequence ID" value="XM_016614248.1"/>
</dbReference>
<evidence type="ECO:0000313" key="6">
    <source>
        <dbReference type="RefSeq" id="XP_016469736.1"/>
    </source>
</evidence>
<dbReference type="EC" id="5.6.2.3" evidence="1"/>
<evidence type="ECO:0000313" key="3">
    <source>
        <dbReference type="Proteomes" id="UP000790787"/>
    </source>
</evidence>
<dbReference type="PANTHER" id="PTHR10492">
    <property type="match status" value="1"/>
</dbReference>